<evidence type="ECO:0000313" key="2">
    <source>
        <dbReference type="Proteomes" id="UP000793456"/>
    </source>
</evidence>
<reference evidence="1" key="1">
    <citation type="submission" date="2018-11" db="EMBL/GenBank/DDBJ databases">
        <title>The sequence and de novo assembly of Larimichthys crocea genome using PacBio and Hi-C technologies.</title>
        <authorList>
            <person name="Xu P."/>
            <person name="Chen B."/>
            <person name="Zhou Z."/>
            <person name="Ke Q."/>
            <person name="Wu Y."/>
            <person name="Bai H."/>
            <person name="Pu F."/>
        </authorList>
    </citation>
    <scope>NUCLEOTIDE SEQUENCE</scope>
    <source>
        <tissue evidence="1">Muscle</tissue>
    </source>
</reference>
<protein>
    <submittedName>
        <fullName evidence="1">Uncharacterized protein</fullName>
    </submittedName>
</protein>
<proteinExistence type="predicted"/>
<sequence length="72" mass="8416">MPGLNSPKEGKENGSFESDKEHRRGRRAEESLRSPYESGFSMTEIDPDKDFSIPRPQTTNYREPYDEYYGHD</sequence>
<evidence type="ECO:0000313" key="1">
    <source>
        <dbReference type="EMBL" id="TMS14699.1"/>
    </source>
</evidence>
<dbReference type="EMBL" id="CM011682">
    <property type="protein sequence ID" value="TMS14699.1"/>
    <property type="molecule type" value="Genomic_DNA"/>
</dbReference>
<comment type="caution">
    <text evidence="1">The sequence shown here is derived from an EMBL/GenBank/DDBJ whole genome shotgun (WGS) entry which is preliminary data.</text>
</comment>
<name>A0ACD3R5J0_LARCR</name>
<keyword evidence="2" id="KW-1185">Reference proteome</keyword>
<organism evidence="1 2">
    <name type="scientific">Larimichthys crocea</name>
    <name type="common">Large yellow croaker</name>
    <name type="synonym">Pseudosciaena crocea</name>
    <dbReference type="NCBI Taxonomy" id="215358"/>
    <lineage>
        <taxon>Eukaryota</taxon>
        <taxon>Metazoa</taxon>
        <taxon>Chordata</taxon>
        <taxon>Craniata</taxon>
        <taxon>Vertebrata</taxon>
        <taxon>Euteleostomi</taxon>
        <taxon>Actinopterygii</taxon>
        <taxon>Neopterygii</taxon>
        <taxon>Teleostei</taxon>
        <taxon>Neoteleostei</taxon>
        <taxon>Acanthomorphata</taxon>
        <taxon>Eupercaria</taxon>
        <taxon>Sciaenidae</taxon>
        <taxon>Larimichthys</taxon>
    </lineage>
</organism>
<accession>A0ACD3R5J0</accession>
<gene>
    <name evidence="1" type="ORF">E3U43_021161</name>
</gene>
<dbReference type="Proteomes" id="UP000793456">
    <property type="component" value="Chromosome IX"/>
</dbReference>